<comment type="caution">
    <text evidence="2">The sequence shown here is derived from an EMBL/GenBank/DDBJ whole genome shotgun (WGS) entry which is preliminary data.</text>
</comment>
<gene>
    <name evidence="2" type="ORF">M9Y10_005577</name>
</gene>
<feature type="region of interest" description="Disordered" evidence="1">
    <location>
        <begin position="58"/>
        <end position="93"/>
    </location>
</feature>
<proteinExistence type="predicted"/>
<feature type="region of interest" description="Disordered" evidence="1">
    <location>
        <begin position="1"/>
        <end position="27"/>
    </location>
</feature>
<reference evidence="2 3" key="1">
    <citation type="submission" date="2024-04" db="EMBL/GenBank/DDBJ databases">
        <title>Tritrichomonas musculus Genome.</title>
        <authorList>
            <person name="Alves-Ferreira E."/>
            <person name="Grigg M."/>
            <person name="Lorenzi H."/>
            <person name="Galac M."/>
        </authorList>
    </citation>
    <scope>NUCLEOTIDE SEQUENCE [LARGE SCALE GENOMIC DNA]</scope>
    <source>
        <strain evidence="2 3">EAF2021</strain>
    </source>
</reference>
<accession>A0ABR2JC48</accession>
<dbReference type="Proteomes" id="UP001470230">
    <property type="component" value="Unassembled WGS sequence"/>
</dbReference>
<keyword evidence="3" id="KW-1185">Reference proteome</keyword>
<protein>
    <submittedName>
        <fullName evidence="2">Uncharacterized protein</fullName>
    </submittedName>
</protein>
<evidence type="ECO:0000256" key="1">
    <source>
        <dbReference type="SAM" id="MobiDB-lite"/>
    </source>
</evidence>
<evidence type="ECO:0000313" key="2">
    <source>
        <dbReference type="EMBL" id="KAK8875412.1"/>
    </source>
</evidence>
<evidence type="ECO:0000313" key="3">
    <source>
        <dbReference type="Proteomes" id="UP001470230"/>
    </source>
</evidence>
<dbReference type="EMBL" id="JAPFFF010000012">
    <property type="protein sequence ID" value="KAK8875412.1"/>
    <property type="molecule type" value="Genomic_DNA"/>
</dbReference>
<feature type="compositionally biased region" description="Basic and acidic residues" evidence="1">
    <location>
        <begin position="64"/>
        <end position="83"/>
    </location>
</feature>
<sequence>MSTPVYFGEEEEKKEVPAHTEPPRTKPLATLHKDVIANINDTEMDVLLPYFIDEDVKKKRKEKKERQREEREKEKLEKLKLENEEAQANAKPA</sequence>
<feature type="compositionally biased region" description="Basic and acidic residues" evidence="1">
    <location>
        <begin position="11"/>
        <end position="24"/>
    </location>
</feature>
<organism evidence="2 3">
    <name type="scientific">Tritrichomonas musculus</name>
    <dbReference type="NCBI Taxonomy" id="1915356"/>
    <lineage>
        <taxon>Eukaryota</taxon>
        <taxon>Metamonada</taxon>
        <taxon>Parabasalia</taxon>
        <taxon>Tritrichomonadida</taxon>
        <taxon>Tritrichomonadidae</taxon>
        <taxon>Tritrichomonas</taxon>
    </lineage>
</organism>
<name>A0ABR2JC48_9EUKA</name>